<organism evidence="3 4">
    <name type="scientific">Pseudacidovorax intermedius</name>
    <dbReference type="NCBI Taxonomy" id="433924"/>
    <lineage>
        <taxon>Bacteria</taxon>
        <taxon>Pseudomonadati</taxon>
        <taxon>Pseudomonadota</taxon>
        <taxon>Betaproteobacteria</taxon>
        <taxon>Burkholderiales</taxon>
        <taxon>Comamonadaceae</taxon>
        <taxon>Pseudacidovorax</taxon>
    </lineage>
</organism>
<dbReference type="InterPro" id="IPR029045">
    <property type="entry name" value="ClpP/crotonase-like_dom_sf"/>
</dbReference>
<feature type="transmembrane region" description="Helical" evidence="2">
    <location>
        <begin position="104"/>
        <end position="127"/>
    </location>
</feature>
<dbReference type="GO" id="GO:0003824">
    <property type="term" value="F:catalytic activity"/>
    <property type="evidence" value="ECO:0007669"/>
    <property type="project" value="UniProtKB-ARBA"/>
</dbReference>
<dbReference type="EMBL" id="LDSL01000038">
    <property type="protein sequence ID" value="KTT24853.1"/>
    <property type="molecule type" value="Genomic_DNA"/>
</dbReference>
<accession>A0A147H4E2</accession>
<comment type="caution">
    <text evidence="3">The sequence shown here is derived from an EMBL/GenBank/DDBJ whole genome shotgun (WGS) entry which is preliminary data.</text>
</comment>
<dbReference type="PANTHER" id="PTHR43459:SF1">
    <property type="entry name" value="EG:BACN32G11.4 PROTEIN"/>
    <property type="match status" value="1"/>
</dbReference>
<evidence type="ECO:0000256" key="2">
    <source>
        <dbReference type="SAM" id="Phobius"/>
    </source>
</evidence>
<dbReference type="AlphaFoldDB" id="A0A147H4E2"/>
<dbReference type="Pfam" id="PF00378">
    <property type="entry name" value="ECH_1"/>
    <property type="match status" value="1"/>
</dbReference>
<name>A0A147H4E2_9BURK</name>
<protein>
    <submittedName>
        <fullName evidence="3">Enoyl-CoA hydratase</fullName>
    </submittedName>
</protein>
<sequence>MEDDSLVLYAAEDGVVTLTLNDGARMNPLADGLIDALESALRRARQAPDMRALILTARGRGFSVGADLADYRALLDAPAATPRLGAHVGRLMARMQPLLLDLKAWPAPVICVINGVAAGGGVGLALAGDMVIAAESAYFYLPFLPVLGAVPDMGTTWLLPRALGAPRAMGLALTGDKLPAARAAQWGLIWDCVPDERLAAEARSLALRLAAMPAQAIGEARAAFAASAHQSLAQQLEWERARQMLLVESPSFAEGVRAFGERRAPRHR</sequence>
<dbReference type="Proteomes" id="UP000072741">
    <property type="component" value="Unassembled WGS sequence"/>
</dbReference>
<proteinExistence type="inferred from homology"/>
<comment type="similarity">
    <text evidence="1">Belongs to the enoyl-CoA hydratase/isomerase family.</text>
</comment>
<keyword evidence="4" id="KW-1185">Reference proteome</keyword>
<dbReference type="InterPro" id="IPR001753">
    <property type="entry name" value="Enoyl-CoA_hydra/iso"/>
</dbReference>
<evidence type="ECO:0000313" key="4">
    <source>
        <dbReference type="Proteomes" id="UP000072741"/>
    </source>
</evidence>
<dbReference type="InterPro" id="IPR014748">
    <property type="entry name" value="Enoyl-CoA_hydra_C"/>
</dbReference>
<dbReference type="SUPFAM" id="SSF52096">
    <property type="entry name" value="ClpP/crotonase"/>
    <property type="match status" value="1"/>
</dbReference>
<dbReference type="Gene3D" id="3.90.226.10">
    <property type="entry name" value="2-enoyl-CoA Hydratase, Chain A, domain 1"/>
    <property type="match status" value="1"/>
</dbReference>
<feature type="transmembrane region" description="Helical" evidence="2">
    <location>
        <begin position="139"/>
        <end position="159"/>
    </location>
</feature>
<evidence type="ECO:0000256" key="1">
    <source>
        <dbReference type="ARBA" id="ARBA00005254"/>
    </source>
</evidence>
<gene>
    <name evidence="3" type="ORF">NS331_05885</name>
</gene>
<dbReference type="Gene3D" id="1.10.12.10">
    <property type="entry name" value="Lyase 2-enoyl-coa Hydratase, Chain A, domain 2"/>
    <property type="match status" value="1"/>
</dbReference>
<evidence type="ECO:0000313" key="3">
    <source>
        <dbReference type="EMBL" id="KTT24853.1"/>
    </source>
</evidence>
<reference evidence="3 4" key="1">
    <citation type="journal article" date="2016" name="Front. Microbiol.">
        <title>Genomic Resource of Rice Seed Associated Bacteria.</title>
        <authorList>
            <person name="Midha S."/>
            <person name="Bansal K."/>
            <person name="Sharma S."/>
            <person name="Kumar N."/>
            <person name="Patil P.P."/>
            <person name="Chaudhry V."/>
            <person name="Patil P.B."/>
        </authorList>
    </citation>
    <scope>NUCLEOTIDE SEQUENCE [LARGE SCALE GENOMIC DNA]</scope>
    <source>
        <strain evidence="3 4">NS331</strain>
    </source>
</reference>
<keyword evidence="2" id="KW-0472">Membrane</keyword>
<keyword evidence="2" id="KW-0812">Transmembrane</keyword>
<keyword evidence="2" id="KW-1133">Transmembrane helix</keyword>
<dbReference type="PANTHER" id="PTHR43459">
    <property type="entry name" value="ENOYL-COA HYDRATASE"/>
    <property type="match status" value="1"/>
</dbReference>
<dbReference type="CDD" id="cd06558">
    <property type="entry name" value="crotonase-like"/>
    <property type="match status" value="1"/>
</dbReference>